<dbReference type="InterPro" id="IPR000477">
    <property type="entry name" value="RT_dom"/>
</dbReference>
<evidence type="ECO:0000256" key="8">
    <source>
        <dbReference type="ARBA" id="ARBA00022918"/>
    </source>
</evidence>
<reference evidence="15" key="1">
    <citation type="submission" date="2010-06" db="EMBL/GenBank/DDBJ databases">
        <authorList>
            <person name="Jiang H."/>
            <person name="Abraham K."/>
            <person name="Ali S."/>
            <person name="Alsbrooks S.L."/>
            <person name="Anim B.N."/>
            <person name="Anosike U.S."/>
            <person name="Attaway T."/>
            <person name="Bandaranaike D.P."/>
            <person name="Battles P.K."/>
            <person name="Bell S.N."/>
            <person name="Bell A.V."/>
            <person name="Beltran B."/>
            <person name="Bickham C."/>
            <person name="Bustamante Y."/>
            <person name="Caleb T."/>
            <person name="Canada A."/>
            <person name="Cardenas V."/>
            <person name="Carter K."/>
            <person name="Chacko J."/>
            <person name="Chandrabose M.N."/>
            <person name="Chavez D."/>
            <person name="Chavez A."/>
            <person name="Chen L."/>
            <person name="Chu H.-S."/>
            <person name="Claassen K.J."/>
            <person name="Cockrell R."/>
            <person name="Collins M."/>
            <person name="Cooper J.A."/>
            <person name="Cree A."/>
            <person name="Curry S.M."/>
            <person name="Da Y."/>
            <person name="Dao M.D."/>
            <person name="Das B."/>
            <person name="Davila M.-L."/>
            <person name="Davy-Carroll L."/>
            <person name="Denson S."/>
            <person name="Dinh H."/>
            <person name="Ebong V.E."/>
            <person name="Edwards J.R."/>
            <person name="Egan A."/>
            <person name="El-Daye J."/>
            <person name="Escobedo L."/>
            <person name="Fernandez S."/>
            <person name="Fernando P.R."/>
            <person name="Flagg N."/>
            <person name="Forbes L.D."/>
            <person name="Fowler R.G."/>
            <person name="Fu Q."/>
            <person name="Gabisi R.A."/>
            <person name="Ganer J."/>
            <person name="Garbino Pronczuk A."/>
            <person name="Garcia R.M."/>
            <person name="Garner T."/>
            <person name="Garrett T.E."/>
            <person name="Gonzalez D.A."/>
            <person name="Hamid H."/>
            <person name="Hawkins E.S."/>
            <person name="Hirani K."/>
            <person name="Hogues M.E."/>
            <person name="Hollins B."/>
            <person name="Hsiao C.-H."/>
            <person name="Jabil R."/>
            <person name="James M.L."/>
            <person name="Jhangiani S.N."/>
            <person name="Johnson B."/>
            <person name="Johnson Q."/>
            <person name="Joshi V."/>
            <person name="Kalu J.B."/>
            <person name="Kam C."/>
            <person name="Kashfia A."/>
            <person name="Keebler J."/>
            <person name="Kisamo H."/>
            <person name="Kovar C.L."/>
            <person name="Lago L.A."/>
            <person name="Lai C.-Y."/>
            <person name="Laidlaw J."/>
            <person name="Lara F."/>
            <person name="Le T.-K."/>
            <person name="Lee S.L."/>
            <person name="Legall F.H."/>
            <person name="Lemon S.J."/>
            <person name="Lewis L.R."/>
            <person name="Li B."/>
            <person name="Liu Y."/>
            <person name="Liu Y.-S."/>
            <person name="Lopez J."/>
            <person name="Lozado R.J."/>
            <person name="Lu J."/>
            <person name="Madu R.C."/>
            <person name="Maheshwari M."/>
            <person name="Maheshwari R."/>
            <person name="Malloy K."/>
            <person name="Martinez E."/>
            <person name="Mathew T."/>
            <person name="Mercado I.C."/>
            <person name="Mercado C."/>
            <person name="Meyer B."/>
            <person name="Montgomery K."/>
            <person name="Morgan M.B."/>
            <person name="Munidasa M."/>
            <person name="Nazareth L.V."/>
            <person name="Nelson J."/>
            <person name="Ng B.M."/>
            <person name="Nguyen N.B."/>
            <person name="Nguyen P.Q."/>
            <person name="Nguyen T."/>
            <person name="Obregon M."/>
            <person name="Okwuonu G.O."/>
            <person name="Onwere C.G."/>
            <person name="Orozco G."/>
            <person name="Parra A."/>
            <person name="Patel S."/>
            <person name="Patil S."/>
            <person name="Perez A."/>
            <person name="Perez Y."/>
            <person name="Pham C."/>
            <person name="Primus E.L."/>
            <person name="Pu L.-L."/>
            <person name="Puazo M."/>
            <person name="Qin X."/>
            <person name="Quiroz J.B."/>
            <person name="Reese J."/>
            <person name="Richards S."/>
            <person name="Rives C.M."/>
            <person name="Robberts R."/>
            <person name="Ruiz S.J."/>
            <person name="Ruiz M.J."/>
            <person name="Santibanez J."/>
            <person name="Schneider B.W."/>
            <person name="Sisson I."/>
            <person name="Smith M."/>
            <person name="Sodergren E."/>
            <person name="Song X.-Z."/>
            <person name="Song B.B."/>
            <person name="Summersgill H."/>
            <person name="Thelus R."/>
            <person name="Thornton R.D."/>
            <person name="Trejos Z.Y."/>
            <person name="Usmani K."/>
            <person name="Vattathil S."/>
            <person name="Villasana D."/>
            <person name="Walker D.L."/>
            <person name="Wang S."/>
            <person name="Wang K."/>
            <person name="White C.S."/>
            <person name="Williams A.C."/>
            <person name="Williamson J."/>
            <person name="Wilson K."/>
            <person name="Woghiren I.O."/>
            <person name="Woodworth J.R."/>
            <person name="Worley K.C."/>
            <person name="Wright R.A."/>
            <person name="Wu W."/>
            <person name="Young L."/>
            <person name="Zhang L."/>
            <person name="Zhang J."/>
            <person name="Zhu Y."/>
            <person name="Muzny D.M."/>
            <person name="Weinstock G."/>
            <person name="Gibbs R.A."/>
        </authorList>
    </citation>
    <scope>NUCLEOTIDE SEQUENCE [LARGE SCALE GENOMIC DNA]</scope>
    <source>
        <strain evidence="15">LSR1</strain>
    </source>
</reference>
<dbReference type="GO" id="GO:0004519">
    <property type="term" value="F:endonuclease activity"/>
    <property type="evidence" value="ECO:0007669"/>
    <property type="project" value="UniProtKB-KW"/>
</dbReference>
<proteinExistence type="predicted"/>
<dbReference type="InterPro" id="IPR036397">
    <property type="entry name" value="RNaseH_sf"/>
</dbReference>
<keyword evidence="7" id="KW-0255">Endonuclease</keyword>
<feature type="coiled-coil region" evidence="11">
    <location>
        <begin position="404"/>
        <end position="431"/>
    </location>
</feature>
<dbReference type="SUPFAM" id="SSF56672">
    <property type="entry name" value="DNA/RNA polymerases"/>
    <property type="match status" value="1"/>
</dbReference>
<evidence type="ECO:0000313" key="14">
    <source>
        <dbReference type="EnsemblMetazoa" id="XP_008180042.1"/>
    </source>
</evidence>
<dbReference type="InterPro" id="IPR036875">
    <property type="entry name" value="Znf_CCHC_sf"/>
</dbReference>
<evidence type="ECO:0000256" key="9">
    <source>
        <dbReference type="ARBA" id="ARBA00023125"/>
    </source>
</evidence>
<dbReference type="Pfam" id="PF00078">
    <property type="entry name" value="RVT_1"/>
    <property type="match status" value="1"/>
</dbReference>
<evidence type="ECO:0000313" key="15">
    <source>
        <dbReference type="Proteomes" id="UP000007819"/>
    </source>
</evidence>
<dbReference type="InterPro" id="IPR001878">
    <property type="entry name" value="Znf_CCHC"/>
</dbReference>
<dbReference type="GO" id="GO:0003677">
    <property type="term" value="F:DNA binding"/>
    <property type="evidence" value="ECO:0007669"/>
    <property type="project" value="UniProtKB-KW"/>
</dbReference>
<reference evidence="14" key="2">
    <citation type="submission" date="2022-06" db="UniProtKB">
        <authorList>
            <consortium name="EnsemblMetazoa"/>
        </authorList>
    </citation>
    <scope>IDENTIFICATION</scope>
</reference>
<keyword evidence="8" id="KW-0695">RNA-directed DNA polymerase</keyword>
<dbReference type="GeneID" id="103308445"/>
<evidence type="ECO:0000256" key="6">
    <source>
        <dbReference type="ARBA" id="ARBA00022750"/>
    </source>
</evidence>
<feature type="region of interest" description="Disordered" evidence="12">
    <location>
        <begin position="206"/>
        <end position="225"/>
    </location>
</feature>
<feature type="domain" description="Integrase catalytic" evidence="13">
    <location>
        <begin position="984"/>
        <end position="1093"/>
    </location>
</feature>
<evidence type="ECO:0000256" key="10">
    <source>
        <dbReference type="ARBA" id="ARBA00023268"/>
    </source>
</evidence>
<dbReference type="Gene3D" id="3.30.70.270">
    <property type="match status" value="1"/>
</dbReference>
<dbReference type="GO" id="GO:0042575">
    <property type="term" value="C:DNA polymerase complex"/>
    <property type="evidence" value="ECO:0007669"/>
    <property type="project" value="UniProtKB-ARBA"/>
</dbReference>
<dbReference type="GO" id="GO:0004190">
    <property type="term" value="F:aspartic-type endopeptidase activity"/>
    <property type="evidence" value="ECO:0007669"/>
    <property type="project" value="UniProtKB-KW"/>
</dbReference>
<evidence type="ECO:0000256" key="5">
    <source>
        <dbReference type="ARBA" id="ARBA00022722"/>
    </source>
</evidence>
<evidence type="ECO:0000256" key="3">
    <source>
        <dbReference type="ARBA" id="ARBA00022679"/>
    </source>
</evidence>
<keyword evidence="7" id="KW-0378">Hydrolase</keyword>
<evidence type="ECO:0000256" key="1">
    <source>
        <dbReference type="ARBA" id="ARBA00012493"/>
    </source>
</evidence>
<feature type="compositionally biased region" description="Polar residues" evidence="12">
    <location>
        <begin position="213"/>
        <end position="223"/>
    </location>
</feature>
<keyword evidence="5" id="KW-0540">Nuclease</keyword>
<dbReference type="InterPro" id="IPR021109">
    <property type="entry name" value="Peptidase_aspartic_dom_sf"/>
</dbReference>
<dbReference type="Gene3D" id="3.10.10.10">
    <property type="entry name" value="HIV Type 1 Reverse Transcriptase, subunit A, domain 1"/>
    <property type="match status" value="1"/>
</dbReference>
<dbReference type="InterPro" id="IPR005162">
    <property type="entry name" value="Retrotrans_gag_dom"/>
</dbReference>
<keyword evidence="6" id="KW-0064">Aspartyl protease</keyword>
<dbReference type="SUPFAM" id="SSF57756">
    <property type="entry name" value="Retrovirus zinc finger-like domains"/>
    <property type="match status" value="1"/>
</dbReference>
<dbReference type="CDD" id="cd09274">
    <property type="entry name" value="RNase_HI_RT_Ty3"/>
    <property type="match status" value="1"/>
</dbReference>
<keyword evidence="4" id="KW-0548">Nucleotidyltransferase</keyword>
<accession>A0A8R1X1C9</accession>
<evidence type="ECO:0000256" key="4">
    <source>
        <dbReference type="ARBA" id="ARBA00022695"/>
    </source>
</evidence>
<dbReference type="InterPro" id="IPR041588">
    <property type="entry name" value="Integrase_H2C2"/>
</dbReference>
<keyword evidence="2" id="KW-0645">Protease</keyword>
<dbReference type="CDD" id="cd01647">
    <property type="entry name" value="RT_LTR"/>
    <property type="match status" value="1"/>
</dbReference>
<dbReference type="Gene3D" id="2.40.70.10">
    <property type="entry name" value="Acid Proteases"/>
    <property type="match status" value="1"/>
</dbReference>
<evidence type="ECO:0000256" key="12">
    <source>
        <dbReference type="SAM" id="MobiDB-lite"/>
    </source>
</evidence>
<protein>
    <recommendedName>
        <fullName evidence="1">RNA-directed DNA polymerase</fullName>
        <ecNumber evidence="1">2.7.7.49</ecNumber>
    </recommendedName>
</protein>
<dbReference type="GO" id="GO:0008270">
    <property type="term" value="F:zinc ion binding"/>
    <property type="evidence" value="ECO:0007669"/>
    <property type="project" value="InterPro"/>
</dbReference>
<keyword evidence="15" id="KW-1185">Reference proteome</keyword>
<evidence type="ECO:0000256" key="11">
    <source>
        <dbReference type="SAM" id="Coils"/>
    </source>
</evidence>
<name>A0A8R1X1C9_ACYPI</name>
<dbReference type="EnsemblMetazoa" id="XM_008181820.1">
    <property type="protein sequence ID" value="XP_008180042.1"/>
    <property type="gene ID" value="LOC103308445"/>
</dbReference>
<dbReference type="Pfam" id="PF17921">
    <property type="entry name" value="Integrase_H2C2"/>
    <property type="match status" value="1"/>
</dbReference>
<dbReference type="AlphaFoldDB" id="A0A8R1X1C9"/>
<dbReference type="Pfam" id="PF03732">
    <property type="entry name" value="Retrotrans_gag"/>
    <property type="match status" value="1"/>
</dbReference>
<dbReference type="OrthoDB" id="6610179at2759"/>
<evidence type="ECO:0000256" key="7">
    <source>
        <dbReference type="ARBA" id="ARBA00022759"/>
    </source>
</evidence>
<keyword evidence="11" id="KW-0175">Coiled coil</keyword>
<organism evidence="14 15">
    <name type="scientific">Acyrthosiphon pisum</name>
    <name type="common">Pea aphid</name>
    <dbReference type="NCBI Taxonomy" id="7029"/>
    <lineage>
        <taxon>Eukaryota</taxon>
        <taxon>Metazoa</taxon>
        <taxon>Ecdysozoa</taxon>
        <taxon>Arthropoda</taxon>
        <taxon>Hexapoda</taxon>
        <taxon>Insecta</taxon>
        <taxon>Pterygota</taxon>
        <taxon>Neoptera</taxon>
        <taxon>Paraneoptera</taxon>
        <taxon>Hemiptera</taxon>
        <taxon>Sternorrhyncha</taxon>
        <taxon>Aphidomorpha</taxon>
        <taxon>Aphidoidea</taxon>
        <taxon>Aphididae</taxon>
        <taxon>Macrosiphini</taxon>
        <taxon>Acyrthosiphon</taxon>
    </lineage>
</organism>
<dbReference type="Gene3D" id="1.10.340.70">
    <property type="match status" value="1"/>
</dbReference>
<dbReference type="Gene3D" id="3.30.420.10">
    <property type="entry name" value="Ribonuclease H-like superfamily/Ribonuclease H"/>
    <property type="match status" value="1"/>
</dbReference>
<dbReference type="PANTHER" id="PTHR37984">
    <property type="entry name" value="PROTEIN CBG26694"/>
    <property type="match status" value="1"/>
</dbReference>
<dbReference type="InterPro" id="IPR050951">
    <property type="entry name" value="Retrovirus_Pol_polyprotein"/>
</dbReference>
<dbReference type="SUPFAM" id="SSF50630">
    <property type="entry name" value="Acid proteases"/>
    <property type="match status" value="1"/>
</dbReference>
<dbReference type="Proteomes" id="UP000007819">
    <property type="component" value="Chromosome A2"/>
</dbReference>
<evidence type="ECO:0000259" key="13">
    <source>
        <dbReference type="PROSITE" id="PS50994"/>
    </source>
</evidence>
<dbReference type="InterPro" id="IPR012337">
    <property type="entry name" value="RNaseH-like_sf"/>
</dbReference>
<dbReference type="PROSITE" id="PS50994">
    <property type="entry name" value="INTEGRASE"/>
    <property type="match status" value="1"/>
</dbReference>
<dbReference type="PANTHER" id="PTHR37984:SF5">
    <property type="entry name" value="PROTEIN NYNRIN-LIKE"/>
    <property type="match status" value="1"/>
</dbReference>
<dbReference type="Gene3D" id="4.10.60.10">
    <property type="entry name" value="Zinc finger, CCHC-type"/>
    <property type="match status" value="1"/>
</dbReference>
<dbReference type="InterPro" id="IPR043128">
    <property type="entry name" value="Rev_trsase/Diguanyl_cyclase"/>
</dbReference>
<keyword evidence="9" id="KW-0238">DNA-binding</keyword>
<dbReference type="Gene3D" id="3.10.20.370">
    <property type="match status" value="1"/>
</dbReference>
<dbReference type="Pfam" id="PF17919">
    <property type="entry name" value="RT_RNaseH_2"/>
    <property type="match status" value="1"/>
</dbReference>
<dbReference type="InterPro" id="IPR041577">
    <property type="entry name" value="RT_RNaseH_2"/>
</dbReference>
<dbReference type="SUPFAM" id="SSF53098">
    <property type="entry name" value="Ribonuclease H-like"/>
    <property type="match status" value="1"/>
</dbReference>
<dbReference type="RefSeq" id="XP_008180042.1">
    <property type="nucleotide sequence ID" value="XM_008181820.1"/>
</dbReference>
<keyword evidence="3" id="KW-0808">Transferase</keyword>
<dbReference type="KEGG" id="api:103308445"/>
<dbReference type="Pfam" id="PF00665">
    <property type="entry name" value="rve"/>
    <property type="match status" value="1"/>
</dbReference>
<dbReference type="FunFam" id="3.10.20.370:FF:000001">
    <property type="entry name" value="Retrovirus-related Pol polyprotein from transposon 17.6-like protein"/>
    <property type="match status" value="1"/>
</dbReference>
<dbReference type="InterPro" id="IPR001584">
    <property type="entry name" value="Integrase_cat-core"/>
</dbReference>
<keyword evidence="10" id="KW-0511">Multifunctional enzyme</keyword>
<evidence type="ECO:0000256" key="2">
    <source>
        <dbReference type="ARBA" id="ARBA00022670"/>
    </source>
</evidence>
<dbReference type="GO" id="GO:0006508">
    <property type="term" value="P:proteolysis"/>
    <property type="evidence" value="ECO:0007669"/>
    <property type="project" value="UniProtKB-KW"/>
</dbReference>
<dbReference type="GO" id="GO:0015074">
    <property type="term" value="P:DNA integration"/>
    <property type="evidence" value="ECO:0007669"/>
    <property type="project" value="InterPro"/>
</dbReference>
<dbReference type="InterPro" id="IPR043502">
    <property type="entry name" value="DNA/RNA_pol_sf"/>
</dbReference>
<sequence>MTNGQNSSNAQGGNEGTTVQQVQMYGTMGTLAEFRIDGDWNVYQERMEQFFLANGIPEERKVPLLITCMGEQAYKMLKDLCDPVKPAESTYEQLCTVLTRQFAKKVSVYRKREEFYNLRQNTNESVTEWYAKMKNFAAQCSFGSNLIPVLKDKFTTGMKDGPIKDRLYEEETTKDLSELVEIAMKKEAAIKTTNIDVHSIGKSREGAKKKNGYGSQKKLSTTMGGEKTSKKNYDKACYVCGLTNHKFSECKYKQYKCKNCNTVGHLAKVCKTVKNHFVEVEENKVMEMFQVEVKSENNCGLSPVMIMVKIENVSIEMEVDSGAGISILPEEIVKEKLPHIHINSTVLKLRTYDGSIIKPTGEIEVKLKYGERELYGKLLVVKKGHRALVGRDLMKKLGITIMGISKIEVESTNKNNKLELLMNEFEELFEEKVGKYEYEKVTLKVKEGCTPIFCKPRPIPFAFKKKVEEELDRLEKEDIIQKVETSEWGTPLVPVIKPDGSIRLCADYKTTVNKYLVDINHPLPRVEEVFVALQGGKTFSKLDFLNAYNQLELCENTQKLLAWSTSKGIYIVKRLPFGTKPACSKFQSVIEKVLLGTKGVKNFLDDIIVTGHVIGSEGIERDKNKVKDMLNAVEPKSVTEVKAFTGMVNYYAKFIPNLSTLLGPIYNLLKKEVKFVWTKECREAFNKTKQAMASESVLVHYNPDLNVVLSCDASEYGIGAVLMHIFENGEKRPVGYASRILTVAERKYSIIQKEALAVFWGVKKFSQYLLGRKFFLETDHKPLLALYGEKKGIPVMASGRMMRERWALYLSEFDYQVVHIKGNDNKVADGLSRLPDKDDVVIQTKEVDYVDFMENTMPIDYEILRVETKKDKEFSLVIKFLNEGWPIKVSEELKPYAIRKEEICVDKDILMWGYRILIPKVLRKDLLKEVHSTHMGMSKMKTLCRSYMWWPGLDKDIEKWVQSCDACLQSRSEPILAEPRKWEEASYPMDRIHIDFLYLQGKNYLIMTDIFTKWPEVAEMKILNSGSSVIEMLREIFARFGLPNKIVSDNGPQFRSEEFIQFCKNNMIRFVTSPPYHPATNGSAENAVKSLKKWDIKGMNTPHWITGETPSYRMFGRKIKTRKVYFKEGDIVYARDYSNPNKKEWKKGTVEEVLGDRIYLVRLEIGNVIWRRHIDQLIEVGKINEKSFETEENEKGEEQTELEEKKINKVKEEGIDKKKI</sequence>
<dbReference type="FunFam" id="1.10.340.70:FF:000003">
    <property type="entry name" value="Protein CBG25708"/>
    <property type="match status" value="1"/>
</dbReference>
<dbReference type="SMART" id="SM00343">
    <property type="entry name" value="ZnF_C2HC"/>
    <property type="match status" value="2"/>
</dbReference>
<dbReference type="GO" id="GO:0003964">
    <property type="term" value="F:RNA-directed DNA polymerase activity"/>
    <property type="evidence" value="ECO:0007669"/>
    <property type="project" value="UniProtKB-KW"/>
</dbReference>
<dbReference type="EC" id="2.7.7.49" evidence="1"/>
<dbReference type="FunFam" id="3.30.70.270:FF:000026">
    <property type="entry name" value="Transposon Ty3-G Gag-Pol polyprotein"/>
    <property type="match status" value="1"/>
</dbReference>